<evidence type="ECO:0000259" key="1">
    <source>
        <dbReference type="Pfam" id="PF06985"/>
    </source>
</evidence>
<dbReference type="AlphaFoldDB" id="A0A8H6K9W7"/>
<keyword evidence="4" id="KW-1185">Reference proteome</keyword>
<sequence>MSQKPGWAKIRKTCSIARRRGIGYVWVDTCCINKQDFSELTEAINSMFKWYANATVCFAYLSDVDGDHPLEQSRWFERGWTLQELIAPNCVEFFDGAWNAIGTREELAAVIHQRTDIDVSILRERSYVTDMGVREHLDDFPIAVRMSWGAGRETTRVEDRAYSLMGVFGINMPLLYGEGERAFVRLQEEIIKESNDMTLFAWTSNIGSIQYKGTRGILASSPDDFERRAYSLSFTRRPELNPEFMVTNKGVKISARDLLDAEFYQILPLGCRWSRSAPGSELGILLHDSGDGIWLRAEVEVLLEVPSWAARTLGTFFIRKYGDLSRESLLMRSSPPNEIHFMLASPEVQLWEAVPTERWSAQGTRFLTAGLGSFTGFVKAHCRIYMGGPRISFVVFCGFDTTADQKLQFWVLSEGREEVVYEAAMAGRLDDFRKCLINNGKFSAMDLPGWMEAHVESSVVKGKLVVSCVIQAKKSG</sequence>
<name>A0A8H6K9W7_9PEZI</name>
<accession>A0A8H6K9W7</accession>
<organism evidence="3 4">
    <name type="scientific">Colletotrichum musicola</name>
    <dbReference type="NCBI Taxonomy" id="2175873"/>
    <lineage>
        <taxon>Eukaryota</taxon>
        <taxon>Fungi</taxon>
        <taxon>Dikarya</taxon>
        <taxon>Ascomycota</taxon>
        <taxon>Pezizomycotina</taxon>
        <taxon>Sordariomycetes</taxon>
        <taxon>Hypocreomycetidae</taxon>
        <taxon>Glomerellales</taxon>
        <taxon>Glomerellaceae</taxon>
        <taxon>Colletotrichum</taxon>
        <taxon>Colletotrichum orchidearum species complex</taxon>
    </lineage>
</organism>
<dbReference type="OrthoDB" id="20872at2759"/>
<comment type="caution">
    <text evidence="3">The sequence shown here is derived from an EMBL/GenBank/DDBJ whole genome shotgun (WGS) entry which is preliminary data.</text>
</comment>
<dbReference type="InterPro" id="IPR058525">
    <property type="entry name" value="DUF8212"/>
</dbReference>
<proteinExistence type="predicted"/>
<evidence type="ECO:0000259" key="2">
    <source>
        <dbReference type="Pfam" id="PF26640"/>
    </source>
</evidence>
<evidence type="ECO:0000313" key="3">
    <source>
        <dbReference type="EMBL" id="KAF6827709.1"/>
    </source>
</evidence>
<dbReference type="Proteomes" id="UP000639643">
    <property type="component" value="Unassembled WGS sequence"/>
</dbReference>
<dbReference type="InterPro" id="IPR010730">
    <property type="entry name" value="HET"/>
</dbReference>
<evidence type="ECO:0000313" key="4">
    <source>
        <dbReference type="Proteomes" id="UP000639643"/>
    </source>
</evidence>
<feature type="domain" description="DUF8212" evidence="2">
    <location>
        <begin position="181"/>
        <end position="209"/>
    </location>
</feature>
<dbReference type="EMBL" id="WIGM01000360">
    <property type="protein sequence ID" value="KAF6827709.1"/>
    <property type="molecule type" value="Genomic_DNA"/>
</dbReference>
<dbReference type="Pfam" id="PF06985">
    <property type="entry name" value="HET"/>
    <property type="match status" value="1"/>
</dbReference>
<feature type="domain" description="Heterokaryon incompatibility" evidence="1">
    <location>
        <begin position="10"/>
        <end position="67"/>
    </location>
</feature>
<dbReference type="Pfam" id="PF26640">
    <property type="entry name" value="DUF8212"/>
    <property type="match status" value="1"/>
</dbReference>
<gene>
    <name evidence="3" type="ORF">CMUS01_08897</name>
</gene>
<protein>
    <submittedName>
        <fullName evidence="3">HET domain-containing protein</fullName>
    </submittedName>
</protein>
<dbReference type="PANTHER" id="PTHR10622:SF12">
    <property type="entry name" value="HET DOMAIN-CONTAINING PROTEIN"/>
    <property type="match status" value="1"/>
</dbReference>
<dbReference type="PANTHER" id="PTHR10622">
    <property type="entry name" value="HET DOMAIN-CONTAINING PROTEIN"/>
    <property type="match status" value="1"/>
</dbReference>
<reference evidence="3" key="1">
    <citation type="journal article" date="2020" name="Phytopathology">
        <title>Genome Sequence Resources of Colletotrichum truncatum, C. plurivorum, C. musicola, and C. sojae: Four Species Pathogenic to Soybean (Glycine max).</title>
        <authorList>
            <person name="Rogerio F."/>
            <person name="Boufleur T.R."/>
            <person name="Ciampi-Guillardi M."/>
            <person name="Sukno S.A."/>
            <person name="Thon M.R."/>
            <person name="Massola Junior N.S."/>
            <person name="Baroncelli R."/>
        </authorList>
    </citation>
    <scope>NUCLEOTIDE SEQUENCE</scope>
    <source>
        <strain evidence="3">LFN0074</strain>
    </source>
</reference>